<gene>
    <name evidence="2" type="ORF">CT157_19735</name>
</gene>
<sequence length="65" mass="6933">MNNLTIRWLTNFTMGVGTGFLVTGIAALLIGDLTDVDTIRAGAWMASTSFFVIVTSFGVAMMEGK</sequence>
<feature type="transmembrane region" description="Helical" evidence="1">
    <location>
        <begin position="43"/>
        <end position="62"/>
    </location>
</feature>
<evidence type="ECO:0000313" key="3">
    <source>
        <dbReference type="Proteomes" id="UP000282760"/>
    </source>
</evidence>
<name>A0A3T0K323_PSESX</name>
<organism evidence="2 3">
    <name type="scientific">Pseudomonas syringae</name>
    <dbReference type="NCBI Taxonomy" id="317"/>
    <lineage>
        <taxon>Bacteria</taxon>
        <taxon>Pseudomonadati</taxon>
        <taxon>Pseudomonadota</taxon>
        <taxon>Gammaproteobacteria</taxon>
        <taxon>Pseudomonadales</taxon>
        <taxon>Pseudomonadaceae</taxon>
        <taxon>Pseudomonas</taxon>
    </lineage>
</organism>
<keyword evidence="1" id="KW-0472">Membrane</keyword>
<feature type="transmembrane region" description="Helical" evidence="1">
    <location>
        <begin position="12"/>
        <end position="31"/>
    </location>
</feature>
<dbReference type="EMBL" id="CP024646">
    <property type="protein sequence ID" value="AZV30055.1"/>
    <property type="molecule type" value="Genomic_DNA"/>
</dbReference>
<dbReference type="AlphaFoldDB" id="A0A3T0K323"/>
<keyword evidence="1" id="KW-0812">Transmembrane</keyword>
<keyword evidence="1" id="KW-1133">Transmembrane helix</keyword>
<reference evidence="2 3" key="1">
    <citation type="submission" date="2017-11" db="EMBL/GenBank/DDBJ databases">
        <title>Effect of PGPRs.</title>
        <authorList>
            <person name="Oliva R."/>
            <person name="Nong J."/>
            <person name="Roman V."/>
        </authorList>
    </citation>
    <scope>NUCLEOTIDE SEQUENCE [LARGE SCALE GENOMIC DNA]</scope>
    <source>
        <strain evidence="2">Inb918</strain>
    </source>
</reference>
<accession>A0A3T0K323</accession>
<dbReference type="Proteomes" id="UP000282760">
    <property type="component" value="Chromosome"/>
</dbReference>
<evidence type="ECO:0000313" key="2">
    <source>
        <dbReference type="EMBL" id="AZV30055.1"/>
    </source>
</evidence>
<evidence type="ECO:0000256" key="1">
    <source>
        <dbReference type="SAM" id="Phobius"/>
    </source>
</evidence>
<protein>
    <submittedName>
        <fullName evidence="2">Uncharacterized protein</fullName>
    </submittedName>
</protein>
<proteinExistence type="predicted"/>